<dbReference type="NCBIfam" id="NF010052">
    <property type="entry name" value="PRK13529.1"/>
    <property type="match status" value="1"/>
</dbReference>
<dbReference type="SUPFAM" id="SSF53223">
    <property type="entry name" value="Aminoacid dehydrogenase-like, N-terminal domain"/>
    <property type="match status" value="1"/>
</dbReference>
<evidence type="ECO:0000259" key="6">
    <source>
        <dbReference type="SMART" id="SM01274"/>
    </source>
</evidence>
<dbReference type="InParanoid" id="B4J7G0"/>
<dbReference type="GO" id="GO:0004473">
    <property type="term" value="F:malate dehydrogenase (decarboxylating) (NADP+) activity"/>
    <property type="evidence" value="ECO:0007669"/>
    <property type="project" value="TreeGrafter"/>
</dbReference>
<evidence type="ECO:0000256" key="2">
    <source>
        <dbReference type="PIRSR" id="PIRSR000106-1"/>
    </source>
</evidence>
<comment type="similarity">
    <text evidence="1">Belongs to the malic enzymes family.</text>
</comment>
<feature type="binding site" evidence="4">
    <location>
        <position position="277"/>
    </location>
    <ligand>
        <name>a divalent metal cation</name>
        <dbReference type="ChEBI" id="CHEBI:60240"/>
    </ligand>
</feature>
<feature type="active site" description="Proton donor" evidence="2">
    <location>
        <position position="133"/>
    </location>
</feature>
<protein>
    <submittedName>
        <fullName evidence="7">GH20647</fullName>
    </submittedName>
</protein>
<dbReference type="InterPro" id="IPR012301">
    <property type="entry name" value="Malic_N_dom"/>
</dbReference>
<evidence type="ECO:0000256" key="1">
    <source>
        <dbReference type="ARBA" id="ARBA00008785"/>
    </source>
</evidence>
<feature type="domain" description="Malic enzyme N-terminal" evidence="6">
    <location>
        <begin position="110"/>
        <end position="291"/>
    </location>
</feature>
<comment type="cofactor">
    <cofactor evidence="4">
        <name>Mg(2+)</name>
        <dbReference type="ChEBI" id="CHEBI:18420"/>
    </cofactor>
    <cofactor evidence="4">
        <name>Mn(2+)</name>
        <dbReference type="ChEBI" id="CHEBI:29035"/>
    </cofactor>
    <text evidence="4">Divalent metal cations. Prefers magnesium or manganese.</text>
</comment>
<dbReference type="FunCoup" id="B4J7G0">
    <property type="interactions" value="193"/>
</dbReference>
<dbReference type="HOGENOM" id="CLU_011405_5_2_1"/>
<dbReference type="Proteomes" id="UP000001070">
    <property type="component" value="Unassembled WGS sequence"/>
</dbReference>
<sequence length="608" mass="67818">MALSQLWFGLNRNVGAFLCIKPENCARNELAQQPVRHWHANIIKQDYRKVIDPKYNKGLGFTHEERQKLSVIGLLPCAYRTEAEQLYAANVNFNSQESNMGRYLYLRTLRSRQERLYYRFVSEYVEKVMPIIYTPTVGAVCQRFSSIYSSSMGLYVCKYDRGNMYHVLNNWPGKDIRAVCVTDGERVLGLGDLGAHGMGIAVGKLDLYTALGKIPPQYLMPVVLDVGTNNKMLLADPLYIGVREKRCTGKEYEDLVQEFMDGVVSSWGHETLIHFEDFATPNAFKFISKYQDNYCYFNDDIQGTAATGLAGFLAVERITKRPLNEHLILFVGAGSAALGIGKLVVKELMSRKMSAEEAMKNIYLMDSFGVVTKDRKDFILPDIEPFAKDMPPLTDLEQVVKELKPSILLGATGQGGIFTENVLRLMAQDQKQPAIFACSNPTSKAECTAEQAYNFTEGRALFASGSPFPPVLMDGKRLTPSQANNAFAFPGVALGAMCAKPHTIPDEVYLITARTLADYAVEEYPDSVILYPPVMDAANVAFKVGVAVAEYLFDTGLATKFPIPDDVCAFVSGYQYNTALEPALPVTWKYPEQPRISLPKDDTKECED</sequence>
<dbReference type="OMA" id="AETWAYP"/>
<dbReference type="CDD" id="cd05312">
    <property type="entry name" value="NAD_bind_1_malic_enz"/>
    <property type="match status" value="1"/>
</dbReference>
<dbReference type="EMBL" id="CH916367">
    <property type="protein sequence ID" value="EDW01084.1"/>
    <property type="molecule type" value="Genomic_DNA"/>
</dbReference>
<feature type="binding site" evidence="3">
    <location>
        <position position="440"/>
    </location>
    <ligand>
        <name>(S)-malate</name>
        <dbReference type="ChEBI" id="CHEBI:15589"/>
    </ligand>
</feature>
<dbReference type="Pfam" id="PF03949">
    <property type="entry name" value="Malic_M"/>
    <property type="match status" value="1"/>
</dbReference>
<evidence type="ECO:0000256" key="3">
    <source>
        <dbReference type="PIRSR" id="PIRSR000106-2"/>
    </source>
</evidence>
<dbReference type="InterPro" id="IPR037062">
    <property type="entry name" value="Malic_N_dom_sf"/>
</dbReference>
<accession>B4J7G0</accession>
<keyword evidence="4" id="KW-0479">Metal-binding</keyword>
<evidence type="ECO:0000256" key="4">
    <source>
        <dbReference type="PIRSR" id="PIRSR000106-3"/>
    </source>
</evidence>
<dbReference type="GO" id="GO:0046872">
    <property type="term" value="F:metal ion binding"/>
    <property type="evidence" value="ECO:0007669"/>
    <property type="project" value="UniProtKB-KW"/>
</dbReference>
<dbReference type="eggNOG" id="KOG1257">
    <property type="taxonomic scope" value="Eukaryota"/>
</dbReference>
<dbReference type="Gene3D" id="3.40.50.10380">
    <property type="entry name" value="Malic enzyme, N-terminal domain"/>
    <property type="match status" value="1"/>
</dbReference>
<organism evidence="8">
    <name type="scientific">Drosophila grimshawi</name>
    <name type="common">Hawaiian fruit fly</name>
    <name type="synonym">Idiomyia grimshawi</name>
    <dbReference type="NCBI Taxonomy" id="7222"/>
    <lineage>
        <taxon>Eukaryota</taxon>
        <taxon>Metazoa</taxon>
        <taxon>Ecdysozoa</taxon>
        <taxon>Arthropoda</taxon>
        <taxon>Hexapoda</taxon>
        <taxon>Insecta</taxon>
        <taxon>Pterygota</taxon>
        <taxon>Neoptera</taxon>
        <taxon>Endopterygota</taxon>
        <taxon>Diptera</taxon>
        <taxon>Brachycera</taxon>
        <taxon>Muscomorpha</taxon>
        <taxon>Ephydroidea</taxon>
        <taxon>Drosophilidae</taxon>
        <taxon>Drosophila</taxon>
        <taxon>Hawaiian Drosophila</taxon>
    </lineage>
</organism>
<dbReference type="InterPro" id="IPR012302">
    <property type="entry name" value="Malic_NAD-bd"/>
</dbReference>
<name>B4J7G0_DROGR</name>
<dbReference type="AlphaFoldDB" id="B4J7G0"/>
<keyword evidence="8" id="KW-1185">Reference proteome</keyword>
<dbReference type="PRINTS" id="PR00072">
    <property type="entry name" value="MALOXRDTASE"/>
</dbReference>
<dbReference type="PhylomeDB" id="B4J7G0"/>
<feature type="binding site" evidence="3">
    <location>
        <position position="186"/>
    </location>
    <ligand>
        <name>(S)-malate</name>
        <dbReference type="ChEBI" id="CHEBI:15589"/>
    </ligand>
</feature>
<feature type="active site" description="Proton acceptor" evidence="2">
    <location>
        <position position="204"/>
    </location>
</feature>
<reference evidence="7 8" key="1">
    <citation type="journal article" date="2007" name="Nature">
        <title>Evolution of genes and genomes on the Drosophila phylogeny.</title>
        <authorList>
            <consortium name="Drosophila 12 Genomes Consortium"/>
            <person name="Clark A.G."/>
            <person name="Eisen M.B."/>
            <person name="Smith D.R."/>
            <person name="Bergman C.M."/>
            <person name="Oliver B."/>
            <person name="Markow T.A."/>
            <person name="Kaufman T.C."/>
            <person name="Kellis M."/>
            <person name="Gelbart W."/>
            <person name="Iyer V.N."/>
            <person name="Pollard D.A."/>
            <person name="Sackton T.B."/>
            <person name="Larracuente A.M."/>
            <person name="Singh N.D."/>
            <person name="Abad J.P."/>
            <person name="Abt D.N."/>
            <person name="Adryan B."/>
            <person name="Aguade M."/>
            <person name="Akashi H."/>
            <person name="Anderson W.W."/>
            <person name="Aquadro C.F."/>
            <person name="Ardell D.H."/>
            <person name="Arguello R."/>
            <person name="Artieri C.G."/>
            <person name="Barbash D.A."/>
            <person name="Barker D."/>
            <person name="Barsanti P."/>
            <person name="Batterham P."/>
            <person name="Batzoglou S."/>
            <person name="Begun D."/>
            <person name="Bhutkar A."/>
            <person name="Blanco E."/>
            <person name="Bosak S.A."/>
            <person name="Bradley R.K."/>
            <person name="Brand A.D."/>
            <person name="Brent M.R."/>
            <person name="Brooks A.N."/>
            <person name="Brown R.H."/>
            <person name="Butlin R.K."/>
            <person name="Caggese C."/>
            <person name="Calvi B.R."/>
            <person name="Bernardo de Carvalho A."/>
            <person name="Caspi A."/>
            <person name="Castrezana S."/>
            <person name="Celniker S.E."/>
            <person name="Chang J.L."/>
            <person name="Chapple C."/>
            <person name="Chatterji S."/>
            <person name="Chinwalla A."/>
            <person name="Civetta A."/>
            <person name="Clifton S.W."/>
            <person name="Comeron J.M."/>
            <person name="Costello J.C."/>
            <person name="Coyne J.A."/>
            <person name="Daub J."/>
            <person name="David R.G."/>
            <person name="Delcher A.L."/>
            <person name="Delehaunty K."/>
            <person name="Do C.B."/>
            <person name="Ebling H."/>
            <person name="Edwards K."/>
            <person name="Eickbush T."/>
            <person name="Evans J.D."/>
            <person name="Filipski A."/>
            <person name="Findeiss S."/>
            <person name="Freyhult E."/>
            <person name="Fulton L."/>
            <person name="Fulton R."/>
            <person name="Garcia A.C."/>
            <person name="Gardiner A."/>
            <person name="Garfield D.A."/>
            <person name="Garvin B.E."/>
            <person name="Gibson G."/>
            <person name="Gilbert D."/>
            <person name="Gnerre S."/>
            <person name="Godfrey J."/>
            <person name="Good R."/>
            <person name="Gotea V."/>
            <person name="Gravely B."/>
            <person name="Greenberg A.J."/>
            <person name="Griffiths-Jones S."/>
            <person name="Gross S."/>
            <person name="Guigo R."/>
            <person name="Gustafson E.A."/>
            <person name="Haerty W."/>
            <person name="Hahn M.W."/>
            <person name="Halligan D.L."/>
            <person name="Halpern A.L."/>
            <person name="Halter G.M."/>
            <person name="Han M.V."/>
            <person name="Heger A."/>
            <person name="Hillier L."/>
            <person name="Hinrichs A.S."/>
            <person name="Holmes I."/>
            <person name="Hoskins R.A."/>
            <person name="Hubisz M.J."/>
            <person name="Hultmark D."/>
            <person name="Huntley M.A."/>
            <person name="Jaffe D.B."/>
            <person name="Jagadeeshan S."/>
            <person name="Jeck W.R."/>
            <person name="Johnson J."/>
            <person name="Jones C.D."/>
            <person name="Jordan W.C."/>
            <person name="Karpen G.H."/>
            <person name="Kataoka E."/>
            <person name="Keightley P.D."/>
            <person name="Kheradpour P."/>
            <person name="Kirkness E.F."/>
            <person name="Koerich L.B."/>
            <person name="Kristiansen K."/>
            <person name="Kudrna D."/>
            <person name="Kulathinal R.J."/>
            <person name="Kumar S."/>
            <person name="Kwok R."/>
            <person name="Lander E."/>
            <person name="Langley C.H."/>
            <person name="Lapoint R."/>
            <person name="Lazzaro B.P."/>
            <person name="Lee S.J."/>
            <person name="Levesque L."/>
            <person name="Li R."/>
            <person name="Lin C.F."/>
            <person name="Lin M.F."/>
            <person name="Lindblad-Toh K."/>
            <person name="Llopart A."/>
            <person name="Long M."/>
            <person name="Low L."/>
            <person name="Lozovsky E."/>
            <person name="Lu J."/>
            <person name="Luo M."/>
            <person name="Machado C.A."/>
            <person name="Makalowski W."/>
            <person name="Marzo M."/>
            <person name="Matsuda M."/>
            <person name="Matzkin L."/>
            <person name="McAllister B."/>
            <person name="McBride C.S."/>
            <person name="McKernan B."/>
            <person name="McKernan K."/>
            <person name="Mendez-Lago M."/>
            <person name="Minx P."/>
            <person name="Mollenhauer M.U."/>
            <person name="Montooth K."/>
            <person name="Mount S.M."/>
            <person name="Mu X."/>
            <person name="Myers E."/>
            <person name="Negre B."/>
            <person name="Newfeld S."/>
            <person name="Nielsen R."/>
            <person name="Noor M.A."/>
            <person name="O'Grady P."/>
            <person name="Pachter L."/>
            <person name="Papaceit M."/>
            <person name="Parisi M.J."/>
            <person name="Parisi M."/>
            <person name="Parts L."/>
            <person name="Pedersen J.S."/>
            <person name="Pesole G."/>
            <person name="Phillippy A.M."/>
            <person name="Ponting C.P."/>
            <person name="Pop M."/>
            <person name="Porcelli D."/>
            <person name="Powell J.R."/>
            <person name="Prohaska S."/>
            <person name="Pruitt K."/>
            <person name="Puig M."/>
            <person name="Quesneville H."/>
            <person name="Ram K.R."/>
            <person name="Rand D."/>
            <person name="Rasmussen M.D."/>
            <person name="Reed L.K."/>
            <person name="Reenan R."/>
            <person name="Reily A."/>
            <person name="Remington K.A."/>
            <person name="Rieger T.T."/>
            <person name="Ritchie M.G."/>
            <person name="Robin C."/>
            <person name="Rogers Y.H."/>
            <person name="Rohde C."/>
            <person name="Rozas J."/>
            <person name="Rubenfield M.J."/>
            <person name="Ruiz A."/>
            <person name="Russo S."/>
            <person name="Salzberg S.L."/>
            <person name="Sanchez-Gracia A."/>
            <person name="Saranga D.J."/>
            <person name="Sato H."/>
            <person name="Schaeffer S.W."/>
            <person name="Schatz M.C."/>
            <person name="Schlenke T."/>
            <person name="Schwartz R."/>
            <person name="Segarra C."/>
            <person name="Singh R.S."/>
            <person name="Sirot L."/>
            <person name="Sirota M."/>
            <person name="Sisneros N.B."/>
            <person name="Smith C.D."/>
            <person name="Smith T.F."/>
            <person name="Spieth J."/>
            <person name="Stage D.E."/>
            <person name="Stark A."/>
            <person name="Stephan W."/>
            <person name="Strausberg R.L."/>
            <person name="Strempel S."/>
            <person name="Sturgill D."/>
            <person name="Sutton G."/>
            <person name="Sutton G.G."/>
            <person name="Tao W."/>
            <person name="Teichmann S."/>
            <person name="Tobari Y.N."/>
            <person name="Tomimura Y."/>
            <person name="Tsolas J.M."/>
            <person name="Valente V.L."/>
            <person name="Venter E."/>
            <person name="Venter J.C."/>
            <person name="Vicario S."/>
            <person name="Vieira F.G."/>
            <person name="Vilella A.J."/>
            <person name="Villasante A."/>
            <person name="Walenz B."/>
            <person name="Wang J."/>
            <person name="Wasserman M."/>
            <person name="Watts T."/>
            <person name="Wilson D."/>
            <person name="Wilson R.K."/>
            <person name="Wing R.A."/>
            <person name="Wolfner M.F."/>
            <person name="Wong A."/>
            <person name="Wong G.K."/>
            <person name="Wu C.I."/>
            <person name="Wu G."/>
            <person name="Yamamoto D."/>
            <person name="Yang H.P."/>
            <person name="Yang S.P."/>
            <person name="Yorke J.A."/>
            <person name="Yoshida K."/>
            <person name="Zdobnov E."/>
            <person name="Zhang P."/>
            <person name="Zhang Y."/>
            <person name="Zimin A.V."/>
            <person name="Baldwin J."/>
            <person name="Abdouelleil A."/>
            <person name="Abdulkadir J."/>
            <person name="Abebe A."/>
            <person name="Abera B."/>
            <person name="Abreu J."/>
            <person name="Acer S.C."/>
            <person name="Aftuck L."/>
            <person name="Alexander A."/>
            <person name="An P."/>
            <person name="Anderson E."/>
            <person name="Anderson S."/>
            <person name="Arachi H."/>
            <person name="Azer M."/>
            <person name="Bachantsang P."/>
            <person name="Barry A."/>
            <person name="Bayul T."/>
            <person name="Berlin A."/>
            <person name="Bessette D."/>
            <person name="Bloom T."/>
            <person name="Blye J."/>
            <person name="Boguslavskiy L."/>
            <person name="Bonnet C."/>
            <person name="Boukhgalter B."/>
            <person name="Bourzgui I."/>
            <person name="Brown A."/>
            <person name="Cahill P."/>
            <person name="Channer S."/>
            <person name="Cheshatsang Y."/>
            <person name="Chuda L."/>
            <person name="Citroen M."/>
            <person name="Collymore A."/>
            <person name="Cooke P."/>
            <person name="Costello M."/>
            <person name="D'Aco K."/>
            <person name="Daza R."/>
            <person name="De Haan G."/>
            <person name="DeGray S."/>
            <person name="DeMaso C."/>
            <person name="Dhargay N."/>
            <person name="Dooley K."/>
            <person name="Dooley E."/>
            <person name="Doricent M."/>
            <person name="Dorje P."/>
            <person name="Dorjee K."/>
            <person name="Dupes A."/>
            <person name="Elong R."/>
            <person name="Falk J."/>
            <person name="Farina A."/>
            <person name="Faro S."/>
            <person name="Ferguson D."/>
            <person name="Fisher S."/>
            <person name="Foley C.D."/>
            <person name="Franke A."/>
            <person name="Friedrich D."/>
            <person name="Gadbois L."/>
            <person name="Gearin G."/>
            <person name="Gearin C.R."/>
            <person name="Giannoukos G."/>
            <person name="Goode T."/>
            <person name="Graham J."/>
            <person name="Grandbois E."/>
            <person name="Grewal S."/>
            <person name="Gyaltsen K."/>
            <person name="Hafez N."/>
            <person name="Hagos B."/>
            <person name="Hall J."/>
            <person name="Henson C."/>
            <person name="Hollinger A."/>
            <person name="Honan T."/>
            <person name="Huard M.D."/>
            <person name="Hughes L."/>
            <person name="Hurhula B."/>
            <person name="Husby M.E."/>
            <person name="Kamat A."/>
            <person name="Kanga B."/>
            <person name="Kashin S."/>
            <person name="Khazanovich D."/>
            <person name="Kisner P."/>
            <person name="Lance K."/>
            <person name="Lara M."/>
            <person name="Lee W."/>
            <person name="Lennon N."/>
            <person name="Letendre F."/>
            <person name="LeVine R."/>
            <person name="Lipovsky A."/>
            <person name="Liu X."/>
            <person name="Liu J."/>
            <person name="Liu S."/>
            <person name="Lokyitsang T."/>
            <person name="Lokyitsang Y."/>
            <person name="Lubonja R."/>
            <person name="Lui A."/>
            <person name="MacDonald P."/>
            <person name="Magnisalis V."/>
            <person name="Maru K."/>
            <person name="Matthews C."/>
            <person name="McCusker W."/>
            <person name="McDonough S."/>
            <person name="Mehta T."/>
            <person name="Meldrim J."/>
            <person name="Meneus L."/>
            <person name="Mihai O."/>
            <person name="Mihalev A."/>
            <person name="Mihova T."/>
            <person name="Mittelman R."/>
            <person name="Mlenga V."/>
            <person name="Montmayeur A."/>
            <person name="Mulrain L."/>
            <person name="Navidi A."/>
            <person name="Naylor J."/>
            <person name="Negash T."/>
            <person name="Nguyen T."/>
            <person name="Nguyen N."/>
            <person name="Nicol R."/>
            <person name="Norbu C."/>
            <person name="Norbu N."/>
            <person name="Novod N."/>
            <person name="O'Neill B."/>
            <person name="Osman S."/>
            <person name="Markiewicz E."/>
            <person name="Oyono O.L."/>
            <person name="Patti C."/>
            <person name="Phunkhang P."/>
            <person name="Pierre F."/>
            <person name="Priest M."/>
            <person name="Raghuraman S."/>
            <person name="Rege F."/>
            <person name="Reyes R."/>
            <person name="Rise C."/>
            <person name="Rogov P."/>
            <person name="Ross K."/>
            <person name="Ryan E."/>
            <person name="Settipalli S."/>
            <person name="Shea T."/>
            <person name="Sherpa N."/>
            <person name="Shi L."/>
            <person name="Shih D."/>
            <person name="Sparrow T."/>
            <person name="Spaulding J."/>
            <person name="Stalker J."/>
            <person name="Stange-Thomann N."/>
            <person name="Stavropoulos S."/>
            <person name="Stone C."/>
            <person name="Strader C."/>
            <person name="Tesfaye S."/>
            <person name="Thomson T."/>
            <person name="Thoulutsang Y."/>
            <person name="Thoulutsang D."/>
            <person name="Topham K."/>
            <person name="Topping I."/>
            <person name="Tsamla T."/>
            <person name="Vassiliev H."/>
            <person name="Vo A."/>
            <person name="Wangchuk T."/>
            <person name="Wangdi T."/>
            <person name="Weiand M."/>
            <person name="Wilkinson J."/>
            <person name="Wilson A."/>
            <person name="Yadav S."/>
            <person name="Young G."/>
            <person name="Yu Q."/>
            <person name="Zembek L."/>
            <person name="Zhong D."/>
            <person name="Zimmer A."/>
            <person name="Zwirko Z."/>
            <person name="Jaffe D.B."/>
            <person name="Alvarez P."/>
            <person name="Brockman W."/>
            <person name="Butler J."/>
            <person name="Chin C."/>
            <person name="Gnerre S."/>
            <person name="Grabherr M."/>
            <person name="Kleber M."/>
            <person name="Mauceli E."/>
            <person name="MacCallum I."/>
        </authorList>
    </citation>
    <scope>NUCLEOTIDE SEQUENCE [LARGE SCALE GENOMIC DNA]</scope>
    <source>
        <strain evidence="8">Tucson 15287-2541.00</strain>
    </source>
</reference>
<proteinExistence type="inferred from homology"/>
<dbReference type="InterPro" id="IPR036291">
    <property type="entry name" value="NAD(P)-bd_dom_sf"/>
</dbReference>
<dbReference type="InterPro" id="IPR001891">
    <property type="entry name" value="Malic_OxRdtase"/>
</dbReference>
<feature type="domain" description="Malic enzyme NAD-binding" evidence="5">
    <location>
        <begin position="301"/>
        <end position="553"/>
    </location>
</feature>
<feature type="binding site" evidence="3">
    <location>
        <position position="484"/>
    </location>
    <ligand>
        <name>(S)-malate</name>
        <dbReference type="ChEBI" id="CHEBI:15589"/>
    </ligand>
</feature>
<dbReference type="SMART" id="SM01274">
    <property type="entry name" value="malic"/>
    <property type="match status" value="1"/>
</dbReference>
<feature type="binding site" evidence="4">
    <location>
        <position position="276"/>
    </location>
    <ligand>
        <name>a divalent metal cation</name>
        <dbReference type="ChEBI" id="CHEBI:60240"/>
    </ligand>
</feature>
<dbReference type="PANTHER" id="PTHR23406">
    <property type="entry name" value="MALIC ENZYME-RELATED"/>
    <property type="match status" value="1"/>
</dbReference>
<evidence type="ECO:0000259" key="5">
    <source>
        <dbReference type="SMART" id="SM00919"/>
    </source>
</evidence>
<dbReference type="PANTHER" id="PTHR23406:SF90">
    <property type="entry name" value="MALIC ENZYME-RELATED"/>
    <property type="match status" value="1"/>
</dbReference>
<dbReference type="GO" id="GO:0006108">
    <property type="term" value="P:malate metabolic process"/>
    <property type="evidence" value="ECO:0007669"/>
    <property type="project" value="TreeGrafter"/>
</dbReference>
<dbReference type="OrthoDB" id="5365701at2759"/>
<dbReference type="Pfam" id="PF00390">
    <property type="entry name" value="malic"/>
    <property type="match status" value="1"/>
</dbReference>
<dbReference type="STRING" id="7222.B4J7G0"/>
<evidence type="ECO:0000313" key="7">
    <source>
        <dbReference type="EMBL" id="EDW01084.1"/>
    </source>
</evidence>
<dbReference type="GO" id="GO:0051287">
    <property type="term" value="F:NAD binding"/>
    <property type="evidence" value="ECO:0007669"/>
    <property type="project" value="InterPro"/>
</dbReference>
<dbReference type="InterPro" id="IPR046346">
    <property type="entry name" value="Aminoacid_DH-like_N_sf"/>
</dbReference>
<evidence type="ECO:0000313" key="8">
    <source>
        <dbReference type="Proteomes" id="UP000001070"/>
    </source>
</evidence>
<dbReference type="GO" id="GO:0005739">
    <property type="term" value="C:mitochondrion"/>
    <property type="evidence" value="ECO:0007669"/>
    <property type="project" value="TreeGrafter"/>
</dbReference>
<dbReference type="SMR" id="B4J7G0"/>
<gene>
    <name evidence="7" type="primary">Dgri\GH20647</name>
    <name evidence="7" type="ORF">Dgri_GH20647</name>
</gene>
<dbReference type="Gene3D" id="3.40.50.720">
    <property type="entry name" value="NAD(P)-binding Rossmann-like Domain"/>
    <property type="match status" value="1"/>
</dbReference>
<dbReference type="SMART" id="SM00919">
    <property type="entry name" value="Malic_M"/>
    <property type="match status" value="1"/>
</dbReference>
<feature type="binding site" evidence="4">
    <location>
        <position position="300"/>
    </location>
    <ligand>
        <name>a divalent metal cation</name>
        <dbReference type="ChEBI" id="CHEBI:60240"/>
    </ligand>
</feature>
<dbReference type="SUPFAM" id="SSF51735">
    <property type="entry name" value="NAD(P)-binding Rossmann-fold domains"/>
    <property type="match status" value="1"/>
</dbReference>
<dbReference type="KEGG" id="dgr:6559926"/>
<dbReference type="PIRSF" id="PIRSF000106">
    <property type="entry name" value="ME"/>
    <property type="match status" value="1"/>
</dbReference>